<dbReference type="Pfam" id="PF00078">
    <property type="entry name" value="RVT_1"/>
    <property type="match status" value="1"/>
</dbReference>
<accession>A0AAD8V4T8</accession>
<keyword evidence="4" id="KW-1185">Reference proteome</keyword>
<name>A0AAD8V4T8_LOLMU</name>
<dbReference type="PANTHER" id="PTHR24559:SF444">
    <property type="entry name" value="REVERSE TRANSCRIPTASE DOMAIN-CONTAINING PROTEIN"/>
    <property type="match status" value="1"/>
</dbReference>
<feature type="region of interest" description="Disordered" evidence="1">
    <location>
        <begin position="44"/>
        <end position="76"/>
    </location>
</feature>
<dbReference type="InterPro" id="IPR043502">
    <property type="entry name" value="DNA/RNA_pol_sf"/>
</dbReference>
<gene>
    <name evidence="3" type="ORF">QYE76_027248</name>
</gene>
<dbReference type="CDD" id="cd01647">
    <property type="entry name" value="RT_LTR"/>
    <property type="match status" value="1"/>
</dbReference>
<evidence type="ECO:0000256" key="1">
    <source>
        <dbReference type="SAM" id="MobiDB-lite"/>
    </source>
</evidence>
<evidence type="ECO:0000313" key="3">
    <source>
        <dbReference type="EMBL" id="KAK1594287.1"/>
    </source>
</evidence>
<evidence type="ECO:0000259" key="2">
    <source>
        <dbReference type="Pfam" id="PF00078"/>
    </source>
</evidence>
<proteinExistence type="predicted"/>
<organism evidence="3 4">
    <name type="scientific">Lolium multiflorum</name>
    <name type="common">Italian ryegrass</name>
    <name type="synonym">Lolium perenne subsp. multiflorum</name>
    <dbReference type="NCBI Taxonomy" id="4521"/>
    <lineage>
        <taxon>Eukaryota</taxon>
        <taxon>Viridiplantae</taxon>
        <taxon>Streptophyta</taxon>
        <taxon>Embryophyta</taxon>
        <taxon>Tracheophyta</taxon>
        <taxon>Spermatophyta</taxon>
        <taxon>Magnoliopsida</taxon>
        <taxon>Liliopsida</taxon>
        <taxon>Poales</taxon>
        <taxon>Poaceae</taxon>
        <taxon>BOP clade</taxon>
        <taxon>Pooideae</taxon>
        <taxon>Poodae</taxon>
        <taxon>Poeae</taxon>
        <taxon>Poeae Chloroplast Group 2 (Poeae type)</taxon>
        <taxon>Loliodinae</taxon>
        <taxon>Loliinae</taxon>
        <taxon>Lolium</taxon>
    </lineage>
</organism>
<dbReference type="InterPro" id="IPR053134">
    <property type="entry name" value="RNA-dir_DNA_polymerase"/>
</dbReference>
<dbReference type="InterPro" id="IPR043128">
    <property type="entry name" value="Rev_trsase/Diguanyl_cyclase"/>
</dbReference>
<reference evidence="3" key="1">
    <citation type="submission" date="2023-07" db="EMBL/GenBank/DDBJ databases">
        <title>A chromosome-level genome assembly of Lolium multiflorum.</title>
        <authorList>
            <person name="Chen Y."/>
            <person name="Copetti D."/>
            <person name="Kolliker R."/>
            <person name="Studer B."/>
        </authorList>
    </citation>
    <scope>NUCLEOTIDE SEQUENCE</scope>
    <source>
        <strain evidence="3">02402/16</strain>
        <tissue evidence="3">Leaf</tissue>
    </source>
</reference>
<evidence type="ECO:0000313" key="4">
    <source>
        <dbReference type="Proteomes" id="UP001231189"/>
    </source>
</evidence>
<comment type="caution">
    <text evidence="3">The sequence shown here is derived from an EMBL/GenBank/DDBJ whole genome shotgun (WGS) entry which is preliminary data.</text>
</comment>
<dbReference type="AlphaFoldDB" id="A0AAD8V4T8"/>
<dbReference type="Proteomes" id="UP001231189">
    <property type="component" value="Unassembled WGS sequence"/>
</dbReference>
<feature type="domain" description="Reverse transcriptase" evidence="2">
    <location>
        <begin position="127"/>
        <end position="203"/>
    </location>
</feature>
<dbReference type="InterPro" id="IPR000477">
    <property type="entry name" value="RT_dom"/>
</dbReference>
<dbReference type="EMBL" id="JAUUTY010000702">
    <property type="protein sequence ID" value="KAK1594287.1"/>
    <property type="molecule type" value="Genomic_DNA"/>
</dbReference>
<dbReference type="PANTHER" id="PTHR24559">
    <property type="entry name" value="TRANSPOSON TY3-I GAG-POL POLYPROTEIN"/>
    <property type="match status" value="1"/>
</dbReference>
<dbReference type="SUPFAM" id="SSF56672">
    <property type="entry name" value="DNA/RNA polymerases"/>
    <property type="match status" value="1"/>
</dbReference>
<protein>
    <recommendedName>
        <fullName evidence="2">Reverse transcriptase domain-containing protein</fullName>
    </recommendedName>
</protein>
<dbReference type="Gene3D" id="3.30.70.270">
    <property type="match status" value="2"/>
</dbReference>
<sequence>MAKNTPVEYEDRNGKVKALLETDLIGSSHYTRSPGIGTNVVELGYHPGEGSDDSGCSHSKGEEGADPGGRTIPRAPPALPVFGVDLSVEKKDGRWRVAIDFRDLNRATPKDEYPMPVAETLINAAAGHKNAGATYQRAMNYIFHDLIGKLVEIYIDDVVVKSVSMEGHLEDLRHVLDRTRKFGLRMNPKKCAFGVTAGQFLGFLVHERGIEIGLKSQEAVRTMQPPTSKKELQRLIGKINFVRRFISNLSGRIEPFMGLVKTKSDDEFHWGEQQQAFDDIKRYLTTPPVLVPPNKTGRSTFTIGSRHIHRLGGGATTRR</sequence>
<dbReference type="FunFam" id="3.30.70.270:FF:000003">
    <property type="entry name" value="Transposon Ty3-G Gag-Pol polyprotein"/>
    <property type="match status" value="1"/>
</dbReference>